<evidence type="ECO:0000313" key="2">
    <source>
        <dbReference type="EMBL" id="KAH3806403.1"/>
    </source>
</evidence>
<dbReference type="EMBL" id="JAIWYP010000006">
    <property type="protein sequence ID" value="KAH3806403.1"/>
    <property type="molecule type" value="Genomic_DNA"/>
</dbReference>
<evidence type="ECO:0000256" key="1">
    <source>
        <dbReference type="SAM" id="SignalP"/>
    </source>
</evidence>
<dbReference type="Proteomes" id="UP000828390">
    <property type="component" value="Unassembled WGS sequence"/>
</dbReference>
<sequence length="63" mass="6967">MQRLMMNNMVDIATTTLSCLLTLANIQAQRTVMTSKIDTNLGITNKKKVTHKLGGIKGTKTFQ</sequence>
<gene>
    <name evidence="2" type="ORF">DPMN_134724</name>
</gene>
<keyword evidence="1" id="KW-0732">Signal</keyword>
<proteinExistence type="predicted"/>
<accession>A0A9D4JF53</accession>
<organism evidence="2 3">
    <name type="scientific">Dreissena polymorpha</name>
    <name type="common">Zebra mussel</name>
    <name type="synonym">Mytilus polymorpha</name>
    <dbReference type="NCBI Taxonomy" id="45954"/>
    <lineage>
        <taxon>Eukaryota</taxon>
        <taxon>Metazoa</taxon>
        <taxon>Spiralia</taxon>
        <taxon>Lophotrochozoa</taxon>
        <taxon>Mollusca</taxon>
        <taxon>Bivalvia</taxon>
        <taxon>Autobranchia</taxon>
        <taxon>Heteroconchia</taxon>
        <taxon>Euheterodonta</taxon>
        <taxon>Imparidentia</taxon>
        <taxon>Neoheterodontei</taxon>
        <taxon>Myida</taxon>
        <taxon>Dreissenoidea</taxon>
        <taxon>Dreissenidae</taxon>
        <taxon>Dreissena</taxon>
    </lineage>
</organism>
<reference evidence="2" key="1">
    <citation type="journal article" date="2019" name="bioRxiv">
        <title>The Genome of the Zebra Mussel, Dreissena polymorpha: A Resource for Invasive Species Research.</title>
        <authorList>
            <person name="McCartney M.A."/>
            <person name="Auch B."/>
            <person name="Kono T."/>
            <person name="Mallez S."/>
            <person name="Zhang Y."/>
            <person name="Obille A."/>
            <person name="Becker A."/>
            <person name="Abrahante J.E."/>
            <person name="Garbe J."/>
            <person name="Badalamenti J.P."/>
            <person name="Herman A."/>
            <person name="Mangelson H."/>
            <person name="Liachko I."/>
            <person name="Sullivan S."/>
            <person name="Sone E.D."/>
            <person name="Koren S."/>
            <person name="Silverstein K.A.T."/>
            <person name="Beckman K.B."/>
            <person name="Gohl D.M."/>
        </authorList>
    </citation>
    <scope>NUCLEOTIDE SEQUENCE</scope>
    <source>
        <strain evidence="2">Duluth1</strain>
        <tissue evidence="2">Whole animal</tissue>
    </source>
</reference>
<reference evidence="2" key="2">
    <citation type="submission" date="2020-11" db="EMBL/GenBank/DDBJ databases">
        <authorList>
            <person name="McCartney M.A."/>
            <person name="Auch B."/>
            <person name="Kono T."/>
            <person name="Mallez S."/>
            <person name="Becker A."/>
            <person name="Gohl D.M."/>
            <person name="Silverstein K.A.T."/>
            <person name="Koren S."/>
            <person name="Bechman K.B."/>
            <person name="Herman A."/>
            <person name="Abrahante J.E."/>
            <person name="Garbe J."/>
        </authorList>
    </citation>
    <scope>NUCLEOTIDE SEQUENCE</scope>
    <source>
        <strain evidence="2">Duluth1</strain>
        <tissue evidence="2">Whole animal</tissue>
    </source>
</reference>
<evidence type="ECO:0000313" key="3">
    <source>
        <dbReference type="Proteomes" id="UP000828390"/>
    </source>
</evidence>
<dbReference type="AlphaFoldDB" id="A0A9D4JF53"/>
<evidence type="ECO:0008006" key="4">
    <source>
        <dbReference type="Google" id="ProtNLM"/>
    </source>
</evidence>
<feature type="signal peptide" evidence="1">
    <location>
        <begin position="1"/>
        <end position="28"/>
    </location>
</feature>
<feature type="chain" id="PRO_5039293802" description="Secreted protein" evidence="1">
    <location>
        <begin position="29"/>
        <end position="63"/>
    </location>
</feature>
<keyword evidence="3" id="KW-1185">Reference proteome</keyword>
<name>A0A9D4JF53_DREPO</name>
<protein>
    <recommendedName>
        <fullName evidence="4">Secreted protein</fullName>
    </recommendedName>
</protein>
<comment type="caution">
    <text evidence="2">The sequence shown here is derived from an EMBL/GenBank/DDBJ whole genome shotgun (WGS) entry which is preliminary data.</text>
</comment>